<name>A0A0B5D0C0_9CORY</name>
<reference evidence="2 3" key="1">
    <citation type="submission" date="2013-04" db="EMBL/GenBank/DDBJ databases">
        <title>Complete genome sequence of Corynebacterium humireducens DSM 45392(T), isolated from a wastewater-fed microbial fuel cell.</title>
        <authorList>
            <person name="Ruckert C."/>
            <person name="Albersmeier A."/>
            <person name="Kalinowski J."/>
        </authorList>
    </citation>
    <scope>NUCLEOTIDE SEQUENCE [LARGE SCALE GENOMIC DNA]</scope>
    <source>
        <strain evidence="3">MFC-5</strain>
    </source>
</reference>
<protein>
    <recommendedName>
        <fullName evidence="4">Integral membrane protein</fullName>
    </recommendedName>
</protein>
<sequence length="220" mass="23709">MAVLAPRRLLLLFVGLVIMSFGIALSVRSDLGTTTISSVPYVTSLITPVTLGTATILLNAGFLGVQILLLRRRFPLVQLLQLPVVMVFGLLNDAALWATSWITYSAYWHQWLLTLSAIVVLSVGIVFQIAAQSVMLSGEAVVLTIASELSRVFGQRRIFVFGYVKVVFDIVLVLSALALALLFAGRVVGVGEGTVAAALFIGVVVKRLQPVLGARLARFR</sequence>
<evidence type="ECO:0000313" key="3">
    <source>
        <dbReference type="Proteomes" id="UP000031524"/>
    </source>
</evidence>
<accession>A0A0B5D0C0</accession>
<dbReference type="Proteomes" id="UP000031524">
    <property type="component" value="Chromosome"/>
</dbReference>
<dbReference type="InterPro" id="IPR038750">
    <property type="entry name" value="YczE/YyaS-like"/>
</dbReference>
<dbReference type="AlphaFoldDB" id="A0A0B5D0C0"/>
<evidence type="ECO:0000313" key="2">
    <source>
        <dbReference type="EMBL" id="AJE32086.1"/>
    </source>
</evidence>
<dbReference type="HOGENOM" id="CLU_083843_2_0_11"/>
<keyword evidence="1" id="KW-0472">Membrane</keyword>
<dbReference type="OrthoDB" id="87655at2"/>
<keyword evidence="3" id="KW-1185">Reference proteome</keyword>
<dbReference type="STRING" id="1223515.B842_01150"/>
<feature type="transmembrane region" description="Helical" evidence="1">
    <location>
        <begin position="50"/>
        <end position="70"/>
    </location>
</feature>
<evidence type="ECO:0008006" key="4">
    <source>
        <dbReference type="Google" id="ProtNLM"/>
    </source>
</evidence>
<dbReference type="PANTHER" id="PTHR40078">
    <property type="entry name" value="INTEGRAL MEMBRANE PROTEIN-RELATED"/>
    <property type="match status" value="1"/>
</dbReference>
<feature type="transmembrane region" description="Helical" evidence="1">
    <location>
        <begin position="108"/>
        <end position="127"/>
    </location>
</feature>
<dbReference type="PANTHER" id="PTHR40078:SF1">
    <property type="entry name" value="INTEGRAL MEMBRANE PROTEIN"/>
    <property type="match status" value="1"/>
</dbReference>
<dbReference type="RefSeq" id="WP_040084716.1">
    <property type="nucleotide sequence ID" value="NZ_BCSU01000008.1"/>
</dbReference>
<feature type="transmembrane region" description="Helical" evidence="1">
    <location>
        <begin position="82"/>
        <end position="102"/>
    </location>
</feature>
<proteinExistence type="predicted"/>
<dbReference type="EMBL" id="CP005286">
    <property type="protein sequence ID" value="AJE32086.1"/>
    <property type="molecule type" value="Genomic_DNA"/>
</dbReference>
<gene>
    <name evidence="2" type="ORF">B842_01150</name>
</gene>
<organism evidence="2 3">
    <name type="scientific">Corynebacterium humireducens NBRC 106098 = DSM 45392</name>
    <dbReference type="NCBI Taxonomy" id="1223515"/>
    <lineage>
        <taxon>Bacteria</taxon>
        <taxon>Bacillati</taxon>
        <taxon>Actinomycetota</taxon>
        <taxon>Actinomycetes</taxon>
        <taxon>Mycobacteriales</taxon>
        <taxon>Corynebacteriaceae</taxon>
        <taxon>Corynebacterium</taxon>
    </lineage>
</organism>
<keyword evidence="1" id="KW-0812">Transmembrane</keyword>
<dbReference type="KEGG" id="chm:B842_01150"/>
<keyword evidence="1" id="KW-1133">Transmembrane helix</keyword>
<feature type="transmembrane region" description="Helical" evidence="1">
    <location>
        <begin position="158"/>
        <end position="181"/>
    </location>
</feature>
<feature type="transmembrane region" description="Helical" evidence="1">
    <location>
        <begin position="187"/>
        <end position="205"/>
    </location>
</feature>
<dbReference type="Pfam" id="PF19700">
    <property type="entry name" value="DUF6198"/>
    <property type="match status" value="1"/>
</dbReference>
<evidence type="ECO:0000256" key="1">
    <source>
        <dbReference type="SAM" id="Phobius"/>
    </source>
</evidence>